<dbReference type="EMBL" id="CM055093">
    <property type="protein sequence ID" value="KAJ7565880.1"/>
    <property type="molecule type" value="Genomic_DNA"/>
</dbReference>
<evidence type="ECO:0000313" key="1">
    <source>
        <dbReference type="EMBL" id="KAJ7565880.1"/>
    </source>
</evidence>
<organism evidence="1 2">
    <name type="scientific">Diphasiastrum complanatum</name>
    <name type="common">Issler's clubmoss</name>
    <name type="synonym">Lycopodium complanatum</name>
    <dbReference type="NCBI Taxonomy" id="34168"/>
    <lineage>
        <taxon>Eukaryota</taxon>
        <taxon>Viridiplantae</taxon>
        <taxon>Streptophyta</taxon>
        <taxon>Embryophyta</taxon>
        <taxon>Tracheophyta</taxon>
        <taxon>Lycopodiopsida</taxon>
        <taxon>Lycopodiales</taxon>
        <taxon>Lycopodiaceae</taxon>
        <taxon>Lycopodioideae</taxon>
        <taxon>Diphasiastrum</taxon>
    </lineage>
</organism>
<reference evidence="2" key="1">
    <citation type="journal article" date="2024" name="Proc. Natl. Acad. Sci. U.S.A.">
        <title>Extraordinary preservation of gene collinearity over three hundred million years revealed in homosporous lycophytes.</title>
        <authorList>
            <person name="Li C."/>
            <person name="Wickell D."/>
            <person name="Kuo L.Y."/>
            <person name="Chen X."/>
            <person name="Nie B."/>
            <person name="Liao X."/>
            <person name="Peng D."/>
            <person name="Ji J."/>
            <person name="Jenkins J."/>
            <person name="Williams M."/>
            <person name="Shu S."/>
            <person name="Plott C."/>
            <person name="Barry K."/>
            <person name="Rajasekar S."/>
            <person name="Grimwood J."/>
            <person name="Han X."/>
            <person name="Sun S."/>
            <person name="Hou Z."/>
            <person name="He W."/>
            <person name="Dai G."/>
            <person name="Sun C."/>
            <person name="Schmutz J."/>
            <person name="Leebens-Mack J.H."/>
            <person name="Li F.W."/>
            <person name="Wang L."/>
        </authorList>
    </citation>
    <scope>NUCLEOTIDE SEQUENCE [LARGE SCALE GENOMIC DNA]</scope>
    <source>
        <strain evidence="2">cv. PW_Plant_1</strain>
    </source>
</reference>
<evidence type="ECO:0000313" key="2">
    <source>
        <dbReference type="Proteomes" id="UP001162992"/>
    </source>
</evidence>
<comment type="caution">
    <text evidence="1">The sequence shown here is derived from an EMBL/GenBank/DDBJ whole genome shotgun (WGS) entry which is preliminary data.</text>
</comment>
<gene>
    <name evidence="1" type="ORF">O6H91_02G079100</name>
</gene>
<accession>A0ACC2EHK3</accession>
<sequence length="604" mass="68192">MAPSTFHPSGSIKWGALSCIAAILFLTASEQVFGALPSTNPFSYKLSNQSDQDVSAATSKEKKLLQNSHTDRTAFHFQPIKNWMNDPNGPLFYKGYYHLFYQYNPYGAVWGNIVWGHAVSTDLIHWIHLPAALVPDQWYDIKGVWSGSATFLSKVNLVLLYTGWSNASRQVQNVAVATNPSDPLLRSWSKLSENPILVATAGINSSNFRDPTTGWTGSDGLWRVLVGSKIDKNETGLALLYKSHDFVKWQLADHSLHSVANTGMWECPDFYPVSMNEKKGLDTSVNGPLVKHVLKVSLDDKKRDYYALGTYDTSADIFIPENKKIDVGIGLRYDYGKYYASKTFYDDNKQRRILWGWINESDSIAADKAKGWSSVQGIPRKVWVDESNPHGIKQWPIEEIEKLRHAKHSKKKFWLKKGSILKLKAKRATQLDIEVSFDLPSHNQQELVLNDEMAQNEAQINCGKVGATKQGTYGPFGLYVLATKDLQERTSVFFYLRHSNKGWRTLVCSDQSRSTLLPNIDKTIYGSFVPVTKGEDFLSLRVIVDHSIIETFAQGGKVCITSRVYPTRVNDDSAHLYLFNHGNQIVHVQMLAVWEMSNVVFDIY</sequence>
<dbReference type="Proteomes" id="UP001162992">
    <property type="component" value="Chromosome 2"/>
</dbReference>
<protein>
    <submittedName>
        <fullName evidence="1">Uncharacterized protein</fullName>
    </submittedName>
</protein>
<keyword evidence="2" id="KW-1185">Reference proteome</keyword>
<name>A0ACC2EHK3_DIPCM</name>
<proteinExistence type="predicted"/>